<dbReference type="Gene3D" id="1.10.10.1320">
    <property type="entry name" value="Anti-sigma factor, zinc-finger domain"/>
    <property type="match status" value="1"/>
</dbReference>
<sequence length="115" mass="12285">MHKREFNSTDHLNPEAVAAYVDGELTAGAYRRATKHLDDCEECLAEVAAQRRAADRLRVADDSQVHAPASLVERLASLHAEDARDDPGATGAKDGRGGIAAVLGRIARHGTSGRE</sequence>
<feature type="domain" description="Putative zinc-finger" evidence="3">
    <location>
        <begin position="15"/>
        <end position="43"/>
    </location>
</feature>
<dbReference type="EMBL" id="CP063194">
    <property type="protein sequence ID" value="WCZ38612.1"/>
    <property type="molecule type" value="Genomic_DNA"/>
</dbReference>
<evidence type="ECO:0000313" key="4">
    <source>
        <dbReference type="EMBL" id="WCZ38612.1"/>
    </source>
</evidence>
<dbReference type="RefSeq" id="WP_052333724.1">
    <property type="nucleotide sequence ID" value="NZ_CBYN010000017.1"/>
</dbReference>
<organism evidence="4 5">
    <name type="scientific">Corynebacterium jeddahense</name>
    <dbReference type="NCBI Taxonomy" id="1414719"/>
    <lineage>
        <taxon>Bacteria</taxon>
        <taxon>Bacillati</taxon>
        <taxon>Actinomycetota</taxon>
        <taxon>Actinomycetes</taxon>
        <taxon>Mycobacteriales</taxon>
        <taxon>Corynebacteriaceae</taxon>
        <taxon>Corynebacterium</taxon>
    </lineage>
</organism>
<dbReference type="Proteomes" id="UP001218071">
    <property type="component" value="Chromosome"/>
</dbReference>
<keyword evidence="2" id="KW-0804">Transcription</keyword>
<evidence type="ECO:0000313" key="5">
    <source>
        <dbReference type="Proteomes" id="UP001218071"/>
    </source>
</evidence>
<proteinExistence type="predicted"/>
<keyword evidence="5" id="KW-1185">Reference proteome</keyword>
<evidence type="ECO:0000259" key="3">
    <source>
        <dbReference type="Pfam" id="PF13490"/>
    </source>
</evidence>
<name>A0ABY7UJ32_9CORY</name>
<dbReference type="InterPro" id="IPR041916">
    <property type="entry name" value="Anti_sigma_zinc_sf"/>
</dbReference>
<evidence type="ECO:0000256" key="1">
    <source>
        <dbReference type="ARBA" id="ARBA00023015"/>
    </source>
</evidence>
<dbReference type="InterPro" id="IPR027383">
    <property type="entry name" value="Znf_put"/>
</dbReference>
<gene>
    <name evidence="4" type="primary">rseA</name>
    <name evidence="4" type="ORF">CJEDD_05005</name>
</gene>
<dbReference type="Pfam" id="PF13490">
    <property type="entry name" value="zf-HC2"/>
    <property type="match status" value="1"/>
</dbReference>
<accession>A0ABY7UJ32</accession>
<protein>
    <submittedName>
        <fullName evidence="4">Anti-sigma-E factor RseA</fullName>
    </submittedName>
</protein>
<keyword evidence="1" id="KW-0805">Transcription regulation</keyword>
<reference evidence="4 5" key="1">
    <citation type="submission" date="2020-10" db="EMBL/GenBank/DDBJ databases">
        <title>Complete genome sequence of Corynebacterium jeddahense DSM 45997, type strain of Corynebacterium jeddahense.</title>
        <authorList>
            <person name="Busche T."/>
            <person name="Kalinowski J."/>
            <person name="Ruckert C."/>
        </authorList>
    </citation>
    <scope>NUCLEOTIDE SEQUENCE [LARGE SCALE GENOMIC DNA]</scope>
    <source>
        <strain evidence="4 5">DSM 45997</strain>
    </source>
</reference>
<evidence type="ECO:0000256" key="2">
    <source>
        <dbReference type="ARBA" id="ARBA00023163"/>
    </source>
</evidence>